<evidence type="ECO:0000256" key="2">
    <source>
        <dbReference type="ARBA" id="ARBA00022722"/>
    </source>
</evidence>
<feature type="non-terminal residue" evidence="7">
    <location>
        <position position="239"/>
    </location>
</feature>
<evidence type="ECO:0000259" key="6">
    <source>
        <dbReference type="Pfam" id="PF13742"/>
    </source>
</evidence>
<evidence type="ECO:0000313" key="7">
    <source>
        <dbReference type="EMBL" id="SVA82457.1"/>
    </source>
</evidence>
<sequence>MASNYDSEYPDENQAEIQTAYTVTAVADYLKSTLESDPRLTDLTVIGEVSGYRNPSSGHHYFSLRDEKSVIRSVMFRSGLGAQFLSDGSQVICHGSISIYTARGDLQFYVDEIRPDGIGILQQAYEKMRKQLEAEGLFEIDRKRELPKLPNQIAVITSPTGAVIQDILNVLTRRYPLATVILIPTSVQGEKSAPEIVKAFEALNSMESIDVAIVARGGGSLEDLWAFNEEIVARAIFSS</sequence>
<gene>
    <name evidence="7" type="ORF">METZ01_LOCUS135311</name>
</gene>
<dbReference type="PANTHER" id="PTHR30008:SF0">
    <property type="entry name" value="EXODEOXYRIBONUCLEASE 7 LARGE SUBUNIT"/>
    <property type="match status" value="1"/>
</dbReference>
<dbReference type="PANTHER" id="PTHR30008">
    <property type="entry name" value="EXODEOXYRIBONUCLEASE 7 LARGE SUBUNIT"/>
    <property type="match status" value="1"/>
</dbReference>
<dbReference type="NCBIfam" id="TIGR00237">
    <property type="entry name" value="xseA"/>
    <property type="match status" value="1"/>
</dbReference>
<dbReference type="Pfam" id="PF13742">
    <property type="entry name" value="tRNA_anti_2"/>
    <property type="match status" value="1"/>
</dbReference>
<dbReference type="GO" id="GO:0008855">
    <property type="term" value="F:exodeoxyribonuclease VII activity"/>
    <property type="evidence" value="ECO:0007669"/>
    <property type="project" value="InterPro"/>
</dbReference>
<proteinExistence type="predicted"/>
<dbReference type="AlphaFoldDB" id="A0A381Z156"/>
<keyword evidence="2" id="KW-0540">Nuclease</keyword>
<dbReference type="GO" id="GO:0003676">
    <property type="term" value="F:nucleic acid binding"/>
    <property type="evidence" value="ECO:0007669"/>
    <property type="project" value="InterPro"/>
</dbReference>
<keyword evidence="3" id="KW-0378">Hydrolase</keyword>
<keyword evidence="1" id="KW-0963">Cytoplasm</keyword>
<feature type="domain" description="OB-fold nucleic acid binding" evidence="6">
    <location>
        <begin position="21"/>
        <end position="114"/>
    </location>
</feature>
<evidence type="ECO:0000256" key="4">
    <source>
        <dbReference type="ARBA" id="ARBA00022839"/>
    </source>
</evidence>
<evidence type="ECO:0000256" key="1">
    <source>
        <dbReference type="ARBA" id="ARBA00022490"/>
    </source>
</evidence>
<keyword evidence="4" id="KW-0269">Exonuclease</keyword>
<feature type="domain" description="Exonuclease VII large subunit C-terminal" evidence="5">
    <location>
        <begin position="137"/>
        <end position="239"/>
    </location>
</feature>
<dbReference type="GO" id="GO:0009318">
    <property type="term" value="C:exodeoxyribonuclease VII complex"/>
    <property type="evidence" value="ECO:0007669"/>
    <property type="project" value="InterPro"/>
</dbReference>
<dbReference type="InterPro" id="IPR025824">
    <property type="entry name" value="OB-fold_nuc-bd_dom"/>
</dbReference>
<dbReference type="EMBL" id="UINC01019474">
    <property type="protein sequence ID" value="SVA82457.1"/>
    <property type="molecule type" value="Genomic_DNA"/>
</dbReference>
<protein>
    <submittedName>
        <fullName evidence="7">Uncharacterized protein</fullName>
    </submittedName>
</protein>
<evidence type="ECO:0000256" key="3">
    <source>
        <dbReference type="ARBA" id="ARBA00022801"/>
    </source>
</evidence>
<dbReference type="InterPro" id="IPR003753">
    <property type="entry name" value="Exonuc_VII_L"/>
</dbReference>
<dbReference type="Pfam" id="PF02601">
    <property type="entry name" value="Exonuc_VII_L"/>
    <property type="match status" value="1"/>
</dbReference>
<name>A0A381Z156_9ZZZZ</name>
<evidence type="ECO:0000259" key="5">
    <source>
        <dbReference type="Pfam" id="PF02601"/>
    </source>
</evidence>
<accession>A0A381Z156</accession>
<organism evidence="7">
    <name type="scientific">marine metagenome</name>
    <dbReference type="NCBI Taxonomy" id="408172"/>
    <lineage>
        <taxon>unclassified sequences</taxon>
        <taxon>metagenomes</taxon>
        <taxon>ecological metagenomes</taxon>
    </lineage>
</organism>
<dbReference type="GO" id="GO:0006308">
    <property type="term" value="P:DNA catabolic process"/>
    <property type="evidence" value="ECO:0007669"/>
    <property type="project" value="InterPro"/>
</dbReference>
<dbReference type="CDD" id="cd04489">
    <property type="entry name" value="ExoVII_LU_OBF"/>
    <property type="match status" value="1"/>
</dbReference>
<reference evidence="7" key="1">
    <citation type="submission" date="2018-05" db="EMBL/GenBank/DDBJ databases">
        <authorList>
            <person name="Lanie J.A."/>
            <person name="Ng W.-L."/>
            <person name="Kazmierczak K.M."/>
            <person name="Andrzejewski T.M."/>
            <person name="Davidsen T.M."/>
            <person name="Wayne K.J."/>
            <person name="Tettelin H."/>
            <person name="Glass J.I."/>
            <person name="Rusch D."/>
            <person name="Podicherti R."/>
            <person name="Tsui H.-C.T."/>
            <person name="Winkler M.E."/>
        </authorList>
    </citation>
    <scope>NUCLEOTIDE SEQUENCE</scope>
</reference>
<dbReference type="InterPro" id="IPR020579">
    <property type="entry name" value="Exonuc_VII_lsu_C"/>
</dbReference>